<dbReference type="EMBL" id="WJBB01000020">
    <property type="protein sequence ID" value="MBC3798069.1"/>
    <property type="molecule type" value="Genomic_DNA"/>
</dbReference>
<dbReference type="Gene3D" id="3.40.50.150">
    <property type="entry name" value="Vaccinia Virus protein VP39"/>
    <property type="match status" value="1"/>
</dbReference>
<protein>
    <submittedName>
        <fullName evidence="2">Methyltransferase domain-containing protein</fullName>
    </submittedName>
</protein>
<dbReference type="CDD" id="cd02440">
    <property type="entry name" value="AdoMet_MTases"/>
    <property type="match status" value="1"/>
</dbReference>
<dbReference type="PANTHER" id="PTHR43591:SF24">
    <property type="entry name" value="2-METHOXY-6-POLYPRENYL-1,4-BENZOQUINOL METHYLASE, MITOCHONDRIAL"/>
    <property type="match status" value="1"/>
</dbReference>
<keyword evidence="2" id="KW-0489">Methyltransferase</keyword>
<proteinExistence type="predicted"/>
<keyword evidence="3" id="KW-1185">Reference proteome</keyword>
<dbReference type="Pfam" id="PF13649">
    <property type="entry name" value="Methyltransf_25"/>
    <property type="match status" value="1"/>
</dbReference>
<dbReference type="InterPro" id="IPR029063">
    <property type="entry name" value="SAM-dependent_MTases_sf"/>
</dbReference>
<reference evidence="2 3" key="1">
    <citation type="journal article" date="2020" name="mSystems">
        <title>Defining Genomic and Predicted Metabolic Features of the Acetobacterium Genus.</title>
        <authorList>
            <person name="Ross D.E."/>
            <person name="Marshall C.W."/>
            <person name="Gulliver D."/>
            <person name="May H.D."/>
            <person name="Norman R.S."/>
        </authorList>
    </citation>
    <scope>NUCLEOTIDE SEQUENCE [LARGE SCALE GENOMIC DNA]</scope>
    <source>
        <strain evidence="2 3">DSM 9173</strain>
    </source>
</reference>
<keyword evidence="2" id="KW-0808">Transferase</keyword>
<evidence type="ECO:0000259" key="1">
    <source>
        <dbReference type="Pfam" id="PF13649"/>
    </source>
</evidence>
<name>A0ABR6WNK1_9FIRM</name>
<dbReference type="GO" id="GO:0032259">
    <property type="term" value="P:methylation"/>
    <property type="evidence" value="ECO:0007669"/>
    <property type="project" value="UniProtKB-KW"/>
</dbReference>
<dbReference type="PANTHER" id="PTHR43591">
    <property type="entry name" value="METHYLTRANSFERASE"/>
    <property type="match status" value="1"/>
</dbReference>
<accession>A0ABR6WNK1</accession>
<organism evidence="2 3">
    <name type="scientific">Acetobacterium tundrae</name>
    <dbReference type="NCBI Taxonomy" id="132932"/>
    <lineage>
        <taxon>Bacteria</taxon>
        <taxon>Bacillati</taxon>
        <taxon>Bacillota</taxon>
        <taxon>Clostridia</taxon>
        <taxon>Eubacteriales</taxon>
        <taxon>Eubacteriaceae</taxon>
        <taxon>Acetobacterium</taxon>
    </lineage>
</organism>
<dbReference type="Proteomes" id="UP000653358">
    <property type="component" value="Unassembled WGS sequence"/>
</dbReference>
<dbReference type="RefSeq" id="WP_148605347.1">
    <property type="nucleotide sequence ID" value="NZ_RXYB01000020.1"/>
</dbReference>
<sequence length="222" mass="25062">MEADVFYQNNAKVYDILDRTYFRKPATSPRNAVISAIGNESLTVLDLCTGTGSNAIALARAKRKVSLVGIDISGAMLERAAIKLKQAGVTTVELMQMDAANLQFPNGKFDVVLISLVLHEIKTELAGQMIAEARRVLKTDGKLMILEWEEPVNWLQKIAFYLVKKTEPKGFEDFLKCDQDQYFARYGFQITQTIHCDYSKVMILAKNEQRKLGDDMDKNMQI</sequence>
<evidence type="ECO:0000313" key="3">
    <source>
        <dbReference type="Proteomes" id="UP000653358"/>
    </source>
</evidence>
<dbReference type="GO" id="GO:0008168">
    <property type="term" value="F:methyltransferase activity"/>
    <property type="evidence" value="ECO:0007669"/>
    <property type="project" value="UniProtKB-KW"/>
</dbReference>
<evidence type="ECO:0000313" key="2">
    <source>
        <dbReference type="EMBL" id="MBC3798069.1"/>
    </source>
</evidence>
<gene>
    <name evidence="2" type="ORF">GH807_13560</name>
</gene>
<dbReference type="SUPFAM" id="SSF53335">
    <property type="entry name" value="S-adenosyl-L-methionine-dependent methyltransferases"/>
    <property type="match status" value="1"/>
</dbReference>
<comment type="caution">
    <text evidence="2">The sequence shown here is derived from an EMBL/GenBank/DDBJ whole genome shotgun (WGS) entry which is preliminary data.</text>
</comment>
<feature type="domain" description="Methyltransferase" evidence="1">
    <location>
        <begin position="44"/>
        <end position="141"/>
    </location>
</feature>
<dbReference type="InterPro" id="IPR041698">
    <property type="entry name" value="Methyltransf_25"/>
</dbReference>